<comment type="caution">
    <text evidence="2">The sequence shown here is derived from an EMBL/GenBank/DDBJ whole genome shotgun (WGS) entry which is preliminary data.</text>
</comment>
<feature type="compositionally biased region" description="Basic and acidic residues" evidence="1">
    <location>
        <begin position="33"/>
        <end position="46"/>
    </location>
</feature>
<accession>A0A837DAQ9</accession>
<feature type="region of interest" description="Disordered" evidence="1">
    <location>
        <begin position="24"/>
        <end position="75"/>
    </location>
</feature>
<organism evidence="2 3">
    <name type="scientific">Saccharomonospora viridis</name>
    <dbReference type="NCBI Taxonomy" id="1852"/>
    <lineage>
        <taxon>Bacteria</taxon>
        <taxon>Bacillati</taxon>
        <taxon>Actinomycetota</taxon>
        <taxon>Actinomycetes</taxon>
        <taxon>Pseudonocardiales</taxon>
        <taxon>Pseudonocardiaceae</taxon>
        <taxon>Saccharomonospora</taxon>
    </lineage>
</organism>
<dbReference type="Proteomes" id="UP000030848">
    <property type="component" value="Unassembled WGS sequence"/>
</dbReference>
<evidence type="ECO:0000313" key="3">
    <source>
        <dbReference type="Proteomes" id="UP000030848"/>
    </source>
</evidence>
<dbReference type="AlphaFoldDB" id="A0A837DAQ9"/>
<dbReference type="EMBL" id="JRZE01000005">
    <property type="protein sequence ID" value="KHF43681.1"/>
    <property type="molecule type" value="Genomic_DNA"/>
</dbReference>
<evidence type="ECO:0000313" key="2">
    <source>
        <dbReference type="EMBL" id="KHF43681.1"/>
    </source>
</evidence>
<protein>
    <submittedName>
        <fullName evidence="2">Uncharacterized protein</fullName>
    </submittedName>
</protein>
<gene>
    <name evidence="2" type="ORF">MINT15_24060</name>
</gene>
<reference evidence="2 3" key="1">
    <citation type="submission" date="2014-10" db="EMBL/GenBank/DDBJ databases">
        <title>Genome sequence of Micropolyspora internatus JCM3315.</title>
        <authorList>
            <person name="Shin S.-K."/>
            <person name="Yi H."/>
        </authorList>
    </citation>
    <scope>NUCLEOTIDE SEQUENCE [LARGE SCALE GENOMIC DNA]</scope>
    <source>
        <strain evidence="2 3">JCM 3315</strain>
    </source>
</reference>
<name>A0A837DAQ9_9PSEU</name>
<proteinExistence type="predicted"/>
<evidence type="ECO:0000256" key="1">
    <source>
        <dbReference type="SAM" id="MobiDB-lite"/>
    </source>
</evidence>
<sequence length="98" mass="10700">MLPGRISDRGSSMLVRRVVIASTPSRSALRSRVSAEPDPRVDRGHDALTATGGPRGGATSEGRTLPRRNSLPVTHPVGYLHRVRHTQFQGEIHVNTDR</sequence>